<geneLocation type="plasmid" evidence="2">
    <name>LLAP10_pA</name>
</geneLocation>
<sequence length="110" mass="12565">MMSEDLFVLAWKKGIQKVGAECFDIKASSLDSAKKKWQLEPNYEFIQNAIGGYSHGKQVLIGLMYSYFDAECGQKLLEKAQTPNFVQARSVLDKEAIEIISQLWLYHTGW</sequence>
<dbReference type="EMBL" id="LN614828">
    <property type="protein sequence ID" value="CEG59245.1"/>
    <property type="molecule type" value="Genomic_DNA"/>
</dbReference>
<reference evidence="2" key="1">
    <citation type="submission" date="2014-09" db="EMBL/GenBank/DDBJ databases">
        <authorList>
            <person name="Gomez-Valero L."/>
        </authorList>
    </citation>
    <scope>NUCLEOTIDE SEQUENCE [LARGE SCALE GENOMIC DNA]</scope>
    <source>
        <strain evidence="2">ATCC700992</strain>
        <plasmid evidence="2">LLAP10_pA</plasmid>
    </source>
</reference>
<proteinExistence type="predicted"/>
<name>A0A098GB94_9GAMM</name>
<keyword evidence="2" id="KW-1185">Reference proteome</keyword>
<dbReference type="RefSeq" id="WP_226905524.1">
    <property type="nucleotide sequence ID" value="NZ_LN614828.1"/>
</dbReference>
<accession>A0A098GB94</accession>
<dbReference type="HOGENOM" id="CLU_138530_0_0_6"/>
<evidence type="ECO:0000313" key="2">
    <source>
        <dbReference type="Proteomes" id="UP000032430"/>
    </source>
</evidence>
<gene>
    <name evidence="1" type="ORF">LFA_pA0144</name>
</gene>
<protein>
    <submittedName>
        <fullName evidence="1">Uncharacterized protein</fullName>
    </submittedName>
</protein>
<dbReference type="KEGG" id="lfa:LFA_pA0144"/>
<keyword evidence="1" id="KW-0614">Plasmid</keyword>
<dbReference type="Proteomes" id="UP000032430">
    <property type="component" value="Plasmid II"/>
</dbReference>
<evidence type="ECO:0000313" key="1">
    <source>
        <dbReference type="EMBL" id="CEG59245.1"/>
    </source>
</evidence>
<dbReference type="AlphaFoldDB" id="A0A098GB94"/>
<organism evidence="1 2">
    <name type="scientific">Legionella fallonii LLAP-10</name>
    <dbReference type="NCBI Taxonomy" id="1212491"/>
    <lineage>
        <taxon>Bacteria</taxon>
        <taxon>Pseudomonadati</taxon>
        <taxon>Pseudomonadota</taxon>
        <taxon>Gammaproteobacteria</taxon>
        <taxon>Legionellales</taxon>
        <taxon>Legionellaceae</taxon>
        <taxon>Legionella</taxon>
    </lineage>
</organism>